<name>A0A0C9WSD3_9AGAR</name>
<dbReference type="HOGENOM" id="CLU_1499780_0_0_1"/>
<organism evidence="1 2">
    <name type="scientific">Laccaria amethystina LaAM-08-1</name>
    <dbReference type="NCBI Taxonomy" id="1095629"/>
    <lineage>
        <taxon>Eukaryota</taxon>
        <taxon>Fungi</taxon>
        <taxon>Dikarya</taxon>
        <taxon>Basidiomycota</taxon>
        <taxon>Agaricomycotina</taxon>
        <taxon>Agaricomycetes</taxon>
        <taxon>Agaricomycetidae</taxon>
        <taxon>Agaricales</taxon>
        <taxon>Agaricineae</taxon>
        <taxon>Hydnangiaceae</taxon>
        <taxon>Laccaria</taxon>
    </lineage>
</organism>
<dbReference type="AlphaFoldDB" id="A0A0C9WSD3"/>
<sequence>KSQRLLEGDLGETIQAWVIDGSAADSLKAWEWSQVAMGAHNSVSVGNIIPALTFQIRQAKLSESTQAKLRDDIKCASKQCLRSSLSSHIDRPDLNFDIFLHSRLARLFALTLNVEKYLGHRQWTRLPPLRSFSPSLCLQLLRLRRMQTRVWRLPTLSTTDRDSMLGALLHDYCVYDLFCG</sequence>
<reference evidence="2" key="2">
    <citation type="submission" date="2015-01" db="EMBL/GenBank/DDBJ databases">
        <title>Evolutionary Origins and Diversification of the Mycorrhizal Mutualists.</title>
        <authorList>
            <consortium name="DOE Joint Genome Institute"/>
            <consortium name="Mycorrhizal Genomics Consortium"/>
            <person name="Kohler A."/>
            <person name="Kuo A."/>
            <person name="Nagy L.G."/>
            <person name="Floudas D."/>
            <person name="Copeland A."/>
            <person name="Barry K.W."/>
            <person name="Cichocki N."/>
            <person name="Veneault-Fourrey C."/>
            <person name="LaButti K."/>
            <person name="Lindquist E.A."/>
            <person name="Lipzen A."/>
            <person name="Lundell T."/>
            <person name="Morin E."/>
            <person name="Murat C."/>
            <person name="Riley R."/>
            <person name="Ohm R."/>
            <person name="Sun H."/>
            <person name="Tunlid A."/>
            <person name="Henrissat B."/>
            <person name="Grigoriev I.V."/>
            <person name="Hibbett D.S."/>
            <person name="Martin F."/>
        </authorList>
    </citation>
    <scope>NUCLEOTIDE SEQUENCE [LARGE SCALE GENOMIC DNA]</scope>
    <source>
        <strain evidence="2">LaAM-08-1</strain>
    </source>
</reference>
<evidence type="ECO:0000313" key="2">
    <source>
        <dbReference type="Proteomes" id="UP000054477"/>
    </source>
</evidence>
<keyword evidence="2" id="KW-1185">Reference proteome</keyword>
<proteinExistence type="predicted"/>
<evidence type="ECO:0000313" key="1">
    <source>
        <dbReference type="EMBL" id="KIK01730.1"/>
    </source>
</evidence>
<dbReference type="EMBL" id="KN838602">
    <property type="protein sequence ID" value="KIK01730.1"/>
    <property type="molecule type" value="Genomic_DNA"/>
</dbReference>
<reference evidence="1 2" key="1">
    <citation type="submission" date="2014-04" db="EMBL/GenBank/DDBJ databases">
        <authorList>
            <consortium name="DOE Joint Genome Institute"/>
            <person name="Kuo A."/>
            <person name="Kohler A."/>
            <person name="Nagy L.G."/>
            <person name="Floudas D."/>
            <person name="Copeland A."/>
            <person name="Barry K.W."/>
            <person name="Cichocki N."/>
            <person name="Veneault-Fourrey C."/>
            <person name="LaButti K."/>
            <person name="Lindquist E.A."/>
            <person name="Lipzen A."/>
            <person name="Lundell T."/>
            <person name="Morin E."/>
            <person name="Murat C."/>
            <person name="Sun H."/>
            <person name="Tunlid A."/>
            <person name="Henrissat B."/>
            <person name="Grigoriev I.V."/>
            <person name="Hibbett D.S."/>
            <person name="Martin F."/>
            <person name="Nordberg H.P."/>
            <person name="Cantor M.N."/>
            <person name="Hua S.X."/>
        </authorList>
    </citation>
    <scope>NUCLEOTIDE SEQUENCE [LARGE SCALE GENOMIC DNA]</scope>
    <source>
        <strain evidence="1 2">LaAM-08-1</strain>
    </source>
</reference>
<protein>
    <submittedName>
        <fullName evidence="1">Uncharacterized protein</fullName>
    </submittedName>
</protein>
<accession>A0A0C9WSD3</accession>
<gene>
    <name evidence="1" type="ORF">K443DRAFT_550349</name>
</gene>
<feature type="non-terminal residue" evidence="1">
    <location>
        <position position="180"/>
    </location>
</feature>
<dbReference type="Proteomes" id="UP000054477">
    <property type="component" value="Unassembled WGS sequence"/>
</dbReference>